<dbReference type="HAMAP" id="MF_01257">
    <property type="entry name" value="CofD"/>
    <property type="match status" value="1"/>
</dbReference>
<dbReference type="InterPro" id="IPR010115">
    <property type="entry name" value="FbiA/CofD"/>
</dbReference>
<comment type="caution">
    <text evidence="3">The sequence shown here is derived from an EMBL/GenBank/DDBJ whole genome shotgun (WGS) entry which is preliminary data.</text>
</comment>
<evidence type="ECO:0000256" key="1">
    <source>
        <dbReference type="ARBA" id="ARBA00022679"/>
    </source>
</evidence>
<keyword evidence="2" id="KW-0460">Magnesium</keyword>
<dbReference type="InterPro" id="IPR002882">
    <property type="entry name" value="CofD"/>
</dbReference>
<evidence type="ECO:0000313" key="4">
    <source>
        <dbReference type="Proteomes" id="UP001284601"/>
    </source>
</evidence>
<dbReference type="EC" id="2.7.8.28" evidence="3"/>
<keyword evidence="1 3" id="KW-0808">Transferase</keyword>
<protein>
    <submittedName>
        <fullName evidence="3">2-phospho-L-lactate transferase</fullName>
        <ecNumber evidence="3">2.7.8.28</ecNumber>
    </submittedName>
</protein>
<evidence type="ECO:0000256" key="2">
    <source>
        <dbReference type="ARBA" id="ARBA00022842"/>
    </source>
</evidence>
<proteinExistence type="inferred from homology"/>
<dbReference type="PANTHER" id="PTHR43007">
    <property type="entry name" value="2-PHOSPHO-L-LACTATE TRANSFERASE"/>
    <property type="match status" value="1"/>
</dbReference>
<dbReference type="SUPFAM" id="SSF142338">
    <property type="entry name" value="CofD-like"/>
    <property type="match status" value="1"/>
</dbReference>
<dbReference type="Gene3D" id="1.10.8.240">
    <property type="entry name" value="CofD-like domain"/>
    <property type="match status" value="1"/>
</dbReference>
<organism evidence="3 4">
    <name type="scientific">Conexibacter stalactiti</name>
    <dbReference type="NCBI Taxonomy" id="1940611"/>
    <lineage>
        <taxon>Bacteria</taxon>
        <taxon>Bacillati</taxon>
        <taxon>Actinomycetota</taxon>
        <taxon>Thermoleophilia</taxon>
        <taxon>Solirubrobacterales</taxon>
        <taxon>Conexibacteraceae</taxon>
        <taxon>Conexibacter</taxon>
    </lineage>
</organism>
<evidence type="ECO:0000313" key="3">
    <source>
        <dbReference type="EMBL" id="MDW5596513.1"/>
    </source>
</evidence>
<dbReference type="Pfam" id="PF01933">
    <property type="entry name" value="CofD"/>
    <property type="match status" value="1"/>
</dbReference>
<keyword evidence="4" id="KW-1185">Reference proteome</keyword>
<dbReference type="Gene3D" id="3.40.50.10680">
    <property type="entry name" value="CofD-like domains"/>
    <property type="match status" value="1"/>
</dbReference>
<dbReference type="GO" id="GO:0043743">
    <property type="term" value="F:LPPG:FO 2-phospho-L-lactate transferase activity"/>
    <property type="evidence" value="ECO:0007669"/>
    <property type="project" value="UniProtKB-EC"/>
</dbReference>
<dbReference type="InterPro" id="IPR038136">
    <property type="entry name" value="CofD-like_dom_sf"/>
</dbReference>
<dbReference type="Proteomes" id="UP001284601">
    <property type="component" value="Unassembled WGS sequence"/>
</dbReference>
<reference evidence="3 4" key="2">
    <citation type="submission" date="2023-10" db="EMBL/GenBank/DDBJ databases">
        <authorList>
            <person name="Han X.F."/>
        </authorList>
    </citation>
    <scope>NUCLEOTIDE SEQUENCE [LARGE SCALE GENOMIC DNA]</scope>
    <source>
        <strain evidence="3 4">KCTC 39840</strain>
    </source>
</reference>
<sequence>MTGPVVALAGGTGGAKLAAGLAAVLPRDELVVVANTGDDTEIYGAHVSPDPDLVSFWLADRIDARGWGLDGDTFHVMDGLRELGVEVWFNLGDRDLAYGIERARRLAAGDRLTDALADLGRALGLPARVLPMSDDPVRTHVRAQGREWPFQEFMIVGRAAGPVEGLEFRGAESARPTPEVLEAVASARAIVIGPSNPLLSIGPILALPGLREALGAAAAPVVAVSPIVGGQVVKGPTAAFLEWAGQPLSAGGVAALYGDLLDGIVSDEPLGPEAPQIPVHTADLLMSDGPSRERLARATLAFAATLAG</sequence>
<gene>
    <name evidence="3" type="primary">cofD</name>
    <name evidence="3" type="ORF">R7226_19355</name>
</gene>
<name>A0ABU4HT68_9ACTN</name>
<dbReference type="NCBIfam" id="TIGR01819">
    <property type="entry name" value="F420_cofD"/>
    <property type="match status" value="1"/>
</dbReference>
<accession>A0ABU4HT68</accession>
<dbReference type="EMBL" id="JAWSTH010000058">
    <property type="protein sequence ID" value="MDW5596513.1"/>
    <property type="molecule type" value="Genomic_DNA"/>
</dbReference>
<reference evidence="4" key="1">
    <citation type="submission" date="2023-07" db="EMBL/GenBank/DDBJ databases">
        <title>Conexibacter stalactiti sp. nov., isolated from stalactites in a lava cave and emended description of the genus Conexibacter.</title>
        <authorList>
            <person name="Lee S.D."/>
        </authorList>
    </citation>
    <scope>NUCLEOTIDE SEQUENCE [LARGE SCALE GENOMIC DNA]</scope>
    <source>
        <strain evidence="4">KCTC 39840</strain>
    </source>
</reference>
<dbReference type="PANTHER" id="PTHR43007:SF1">
    <property type="entry name" value="2-PHOSPHO-L-LACTATE TRANSFERASE"/>
    <property type="match status" value="1"/>
</dbReference>
<dbReference type="RefSeq" id="WP_318598915.1">
    <property type="nucleotide sequence ID" value="NZ_JAWSTH010000058.1"/>
</dbReference>